<gene>
    <name evidence="5" type="ORF">PZ740_09090</name>
</gene>
<dbReference type="RefSeq" id="WP_327788953.1">
    <property type="nucleotide sequence ID" value="NZ_JARGEQ010000091.1"/>
</dbReference>
<evidence type="ECO:0000313" key="5">
    <source>
        <dbReference type="EMBL" id="MDF1586538.1"/>
    </source>
</evidence>
<comment type="caution">
    <text evidence="5">The sequence shown here is derived from an EMBL/GenBank/DDBJ whole genome shotgun (WGS) entry which is preliminary data.</text>
</comment>
<dbReference type="InterPro" id="IPR006059">
    <property type="entry name" value="SBP"/>
</dbReference>
<evidence type="ECO:0000256" key="3">
    <source>
        <dbReference type="ARBA" id="ARBA00022448"/>
    </source>
</evidence>
<accession>A0AAP4D4S7</accession>
<dbReference type="Pfam" id="PF13416">
    <property type="entry name" value="SBP_bac_8"/>
    <property type="match status" value="1"/>
</dbReference>
<dbReference type="GO" id="GO:0042597">
    <property type="term" value="C:periplasmic space"/>
    <property type="evidence" value="ECO:0007669"/>
    <property type="project" value="UniProtKB-SubCell"/>
</dbReference>
<reference evidence="5 6" key="1">
    <citation type="submission" date="2023-03" db="EMBL/GenBank/DDBJ databases">
        <title>YIM 152171 draft genome.</title>
        <authorList>
            <person name="Yang Z."/>
        </authorList>
    </citation>
    <scope>NUCLEOTIDE SEQUENCE [LARGE SCALE GENOMIC DNA]</scope>
    <source>
        <strain evidence="5 6">YIM 152171</strain>
    </source>
</reference>
<comment type="similarity">
    <text evidence="2">Belongs to the bacterial solute-binding protein 1 family.</text>
</comment>
<dbReference type="InterPro" id="IPR050490">
    <property type="entry name" value="Bact_solute-bd_prot1"/>
</dbReference>
<evidence type="ECO:0000256" key="2">
    <source>
        <dbReference type="ARBA" id="ARBA00008520"/>
    </source>
</evidence>
<keyword evidence="3" id="KW-0813">Transport</keyword>
<sequence length="444" mass="48922">MAKLTRRDGLILGLGAAAGAMLPGGRALRAQVPVADVQPPSYPIEKGAKLRVLRPSKFVKGDEELWLANSKKFTEQTGVEVIVQQESWADLRPKTAVAASVGSGPDVILAWQEDPHMFPGRMLPLDDLATYLGKKYGGWFPVCEIYGKNQEGQWIAMPIGGSGSTMVYRRSSVEKAGFDTFPSDFPGFLKLCQGLKKVGHPVGFALGNAVGDGGWTDWILWGFDSSLVDEQDNVIIDNPRTYEALEYARELYETFIPGTLAWLDPSNNKTYLSGDISLTGNGISVYYAAKNSDDPRMRELAEDTFHADYPIGPLGKPSQGSLVINAMVMAHTDYPNAAKEYLRFMMEKEQYVPWMEASIGYWCHPLAAYDESPVWTSDPKHEPYKNVLRKAMPQSWKGTPGEAASACKADYVVLGMFQSVCAGSMTPKEAAAEAQRRAERYYKA</sequence>
<protein>
    <submittedName>
        <fullName evidence="5">ABC transporter substrate-binding protein</fullName>
    </submittedName>
</protein>
<dbReference type="PANTHER" id="PTHR43649">
    <property type="entry name" value="ARABINOSE-BINDING PROTEIN-RELATED"/>
    <property type="match status" value="1"/>
</dbReference>
<proteinExistence type="inferred from homology"/>
<dbReference type="EMBL" id="JARGEQ010000091">
    <property type="protein sequence ID" value="MDF1586538.1"/>
    <property type="molecule type" value="Genomic_DNA"/>
</dbReference>
<dbReference type="AlphaFoldDB" id="A0AAP4D4S7"/>
<dbReference type="Gene3D" id="3.40.190.10">
    <property type="entry name" value="Periplasmic binding protein-like II"/>
    <property type="match status" value="1"/>
</dbReference>
<name>A0AAP4D4S7_9PROT</name>
<comment type="subcellular location">
    <subcellularLocation>
        <location evidence="1">Periplasm</location>
    </subcellularLocation>
</comment>
<dbReference type="SUPFAM" id="SSF53850">
    <property type="entry name" value="Periplasmic binding protein-like II"/>
    <property type="match status" value="1"/>
</dbReference>
<evidence type="ECO:0000256" key="1">
    <source>
        <dbReference type="ARBA" id="ARBA00004418"/>
    </source>
</evidence>
<keyword evidence="4" id="KW-0732">Signal</keyword>
<keyword evidence="6" id="KW-1185">Reference proteome</keyword>
<evidence type="ECO:0000256" key="4">
    <source>
        <dbReference type="ARBA" id="ARBA00022729"/>
    </source>
</evidence>
<organism evidence="5 6">
    <name type="scientific">Marinimicrococcus flavescens</name>
    <dbReference type="NCBI Taxonomy" id="3031815"/>
    <lineage>
        <taxon>Bacteria</taxon>
        <taxon>Pseudomonadati</taxon>
        <taxon>Pseudomonadota</taxon>
        <taxon>Alphaproteobacteria</taxon>
        <taxon>Geminicoccales</taxon>
        <taxon>Geminicoccaceae</taxon>
        <taxon>Marinimicrococcus</taxon>
    </lineage>
</organism>
<evidence type="ECO:0000313" key="6">
    <source>
        <dbReference type="Proteomes" id="UP001301140"/>
    </source>
</evidence>
<dbReference type="Proteomes" id="UP001301140">
    <property type="component" value="Unassembled WGS sequence"/>
</dbReference>
<dbReference type="PANTHER" id="PTHR43649:SF34">
    <property type="entry name" value="ABC TRANSPORTER PERIPLASMIC-BINDING PROTEIN YCJN-RELATED"/>
    <property type="match status" value="1"/>
</dbReference>